<name>A0A165A7X6_DAUCS</name>
<comment type="caution">
    <text evidence="2">The sequence shown here is derived from an EMBL/GenBank/DDBJ whole genome shotgun (WGS) entry which is preliminary data.</text>
</comment>
<protein>
    <submittedName>
        <fullName evidence="2">Uncharacterized protein</fullName>
    </submittedName>
</protein>
<dbReference type="EMBL" id="LNRQ01000004">
    <property type="protein sequence ID" value="KZM97066.1"/>
    <property type="molecule type" value="Genomic_DNA"/>
</dbReference>
<reference evidence="2" key="1">
    <citation type="journal article" date="2016" name="Nat. Genet.">
        <title>A high-quality carrot genome assembly provides new insights into carotenoid accumulation and asterid genome evolution.</title>
        <authorList>
            <person name="Iorizzo M."/>
            <person name="Ellison S."/>
            <person name="Senalik D."/>
            <person name="Zeng P."/>
            <person name="Satapoomin P."/>
            <person name="Huang J."/>
            <person name="Bowman M."/>
            <person name="Iovene M."/>
            <person name="Sanseverino W."/>
            <person name="Cavagnaro P."/>
            <person name="Yildiz M."/>
            <person name="Macko-Podgorni A."/>
            <person name="Moranska E."/>
            <person name="Grzebelus E."/>
            <person name="Grzebelus D."/>
            <person name="Ashrafi H."/>
            <person name="Zheng Z."/>
            <person name="Cheng S."/>
            <person name="Spooner D."/>
            <person name="Van Deynze A."/>
            <person name="Simon P."/>
        </authorList>
    </citation>
    <scope>NUCLEOTIDE SEQUENCE [LARGE SCALE GENOMIC DNA]</scope>
    <source>
        <tissue evidence="2">Leaf</tissue>
    </source>
</reference>
<evidence type="ECO:0000313" key="2">
    <source>
        <dbReference type="EMBL" id="KZM97066.1"/>
    </source>
</evidence>
<organism evidence="2">
    <name type="scientific">Daucus carota subsp. sativus</name>
    <name type="common">Carrot</name>
    <dbReference type="NCBI Taxonomy" id="79200"/>
    <lineage>
        <taxon>Eukaryota</taxon>
        <taxon>Viridiplantae</taxon>
        <taxon>Streptophyta</taxon>
        <taxon>Embryophyta</taxon>
        <taxon>Tracheophyta</taxon>
        <taxon>Spermatophyta</taxon>
        <taxon>Magnoliopsida</taxon>
        <taxon>eudicotyledons</taxon>
        <taxon>Gunneridae</taxon>
        <taxon>Pentapetalae</taxon>
        <taxon>asterids</taxon>
        <taxon>campanulids</taxon>
        <taxon>Apiales</taxon>
        <taxon>Apiaceae</taxon>
        <taxon>Apioideae</taxon>
        <taxon>Scandiceae</taxon>
        <taxon>Daucinae</taxon>
        <taxon>Daucus</taxon>
        <taxon>Daucus sect. Daucus</taxon>
    </lineage>
</organism>
<dbReference type="AlphaFoldDB" id="A0A165A7X6"/>
<evidence type="ECO:0000256" key="1">
    <source>
        <dbReference type="SAM" id="MobiDB-lite"/>
    </source>
</evidence>
<dbReference type="Gramene" id="KZM97066">
    <property type="protein sequence ID" value="KZM97066"/>
    <property type="gene ID" value="DCAR_015572"/>
</dbReference>
<accession>A0A165A7X6</accession>
<sequence length="71" mass="7674">MNNMKSPACQHKSKPKQELPPRRGQVKLNIVGNLIKFVVGLSDRKERNGGNGGACICMSCSATAKTSPQDF</sequence>
<feature type="region of interest" description="Disordered" evidence="1">
    <location>
        <begin position="1"/>
        <end position="24"/>
    </location>
</feature>
<gene>
    <name evidence="2" type="ORF">DCAR_015572</name>
</gene>
<proteinExistence type="predicted"/>